<reference evidence="2" key="1">
    <citation type="submission" date="2020-06" db="EMBL/GenBank/DDBJ databases">
        <title>A chromosome-scale genome assembly of Talaromyces rugulosus W13939.</title>
        <authorList>
            <person name="Wang B."/>
            <person name="Guo L."/>
            <person name="Ye K."/>
            <person name="Wang L."/>
        </authorList>
    </citation>
    <scope>NUCLEOTIDE SEQUENCE [LARGE SCALE GENOMIC DNA]</scope>
    <source>
        <strain evidence="2">W13939</strain>
    </source>
</reference>
<dbReference type="SUPFAM" id="SSF51621">
    <property type="entry name" value="Phosphoenolpyruvate/pyruvate domain"/>
    <property type="match status" value="1"/>
</dbReference>
<dbReference type="KEGG" id="trg:TRUGW13939_05625"/>
<name>A0A7H8QYK4_TALRU</name>
<keyword evidence="2" id="KW-1185">Reference proteome</keyword>
<dbReference type="Pfam" id="PF13714">
    <property type="entry name" value="PEP_mutase"/>
    <property type="match status" value="1"/>
</dbReference>
<accession>A0A7H8QYK4</accession>
<dbReference type="PANTHER" id="PTHR42905">
    <property type="entry name" value="PHOSPHOENOLPYRUVATE CARBOXYLASE"/>
    <property type="match status" value="1"/>
</dbReference>
<dbReference type="AlphaFoldDB" id="A0A7H8QYK4"/>
<proteinExistence type="predicted"/>
<dbReference type="InterPro" id="IPR015813">
    <property type="entry name" value="Pyrv/PenolPyrv_kinase-like_dom"/>
</dbReference>
<dbReference type="GO" id="GO:0003824">
    <property type="term" value="F:catalytic activity"/>
    <property type="evidence" value="ECO:0007669"/>
    <property type="project" value="InterPro"/>
</dbReference>
<dbReference type="InterPro" id="IPR040442">
    <property type="entry name" value="Pyrv_kinase-like_dom_sf"/>
</dbReference>
<dbReference type="Proteomes" id="UP000509510">
    <property type="component" value="Chromosome III"/>
</dbReference>
<evidence type="ECO:0000313" key="2">
    <source>
        <dbReference type="Proteomes" id="UP000509510"/>
    </source>
</evidence>
<evidence type="ECO:0008006" key="3">
    <source>
        <dbReference type="Google" id="ProtNLM"/>
    </source>
</evidence>
<dbReference type="GeneID" id="55993122"/>
<evidence type="ECO:0000313" key="1">
    <source>
        <dbReference type="EMBL" id="QKX58501.1"/>
    </source>
</evidence>
<sequence length="348" mass="37954">MSRSIVNTNTYPWLFNASETISTKANGDTKDIEVKIPKCRGKIPSLQASRLRSMMLEAHADPAKILAFVCSYDALSSKLCEEAGFPALFLAGYPMASSLALPDTGYIAFQEVVGKVQETARATNVPILVDGDTGYGGPMNVRRTVEGFAHAGAAGIMIEDQVWPKRCGHTQGKNVVSRGEAYARWRAAVDARNEGLDIWIMARTDSLILGYDEAITRAKAAIEIGVDCIFVEALPDRESMVRLRNDLAGIPIFSNIIEGGKTENLSAKDLGEMGYCAVAYPWTLVAAKLKSIRETLEAIKGSFLVGKPPTVLSYAEVCDGVGFNKYYELEERYQFEGSMTGSKGFQFN</sequence>
<dbReference type="Gene3D" id="3.20.20.60">
    <property type="entry name" value="Phosphoenolpyruvate-binding domains"/>
    <property type="match status" value="1"/>
</dbReference>
<dbReference type="InterPro" id="IPR039556">
    <property type="entry name" value="ICL/PEPM"/>
</dbReference>
<protein>
    <recommendedName>
        <fullName evidence="3">Methylisocitrate lyase</fullName>
    </recommendedName>
</protein>
<dbReference type="PANTHER" id="PTHR42905:SF13">
    <property type="entry name" value="CARBOXYVINYL-CARBOXYPHOSPHONATE PHOSPHORYLMUTASE-RELATED"/>
    <property type="match status" value="1"/>
</dbReference>
<dbReference type="CDD" id="cd00377">
    <property type="entry name" value="ICL_PEPM"/>
    <property type="match status" value="1"/>
</dbReference>
<organism evidence="1 2">
    <name type="scientific">Talaromyces rugulosus</name>
    <name type="common">Penicillium rugulosum</name>
    <dbReference type="NCBI Taxonomy" id="121627"/>
    <lineage>
        <taxon>Eukaryota</taxon>
        <taxon>Fungi</taxon>
        <taxon>Dikarya</taxon>
        <taxon>Ascomycota</taxon>
        <taxon>Pezizomycotina</taxon>
        <taxon>Eurotiomycetes</taxon>
        <taxon>Eurotiomycetidae</taxon>
        <taxon>Eurotiales</taxon>
        <taxon>Trichocomaceae</taxon>
        <taxon>Talaromyces</taxon>
        <taxon>Talaromyces sect. Islandici</taxon>
    </lineage>
</organism>
<dbReference type="EMBL" id="CP055900">
    <property type="protein sequence ID" value="QKX58501.1"/>
    <property type="molecule type" value="Genomic_DNA"/>
</dbReference>
<dbReference type="RefSeq" id="XP_035344679.1">
    <property type="nucleotide sequence ID" value="XM_035488786.1"/>
</dbReference>
<dbReference type="OrthoDB" id="1923844at2759"/>
<gene>
    <name evidence="1" type="ORF">TRUGW13939_05625</name>
</gene>